<reference evidence="2" key="1">
    <citation type="submission" date="2021-01" db="EMBL/GenBank/DDBJ databases">
        <title>Whole genome shotgun sequence of Virgisporangium aurantiacum NBRC 16421.</title>
        <authorList>
            <person name="Komaki H."/>
            <person name="Tamura T."/>
        </authorList>
    </citation>
    <scope>NUCLEOTIDE SEQUENCE</scope>
    <source>
        <strain evidence="2">NBRC 16421</strain>
    </source>
</reference>
<protein>
    <recommendedName>
        <fullName evidence="1">VWFA domain-containing protein</fullName>
    </recommendedName>
</protein>
<evidence type="ECO:0000259" key="1">
    <source>
        <dbReference type="PROSITE" id="PS50234"/>
    </source>
</evidence>
<gene>
    <name evidence="2" type="ORF">Vau01_057000</name>
</gene>
<dbReference type="SMART" id="SM00327">
    <property type="entry name" value="VWA"/>
    <property type="match status" value="1"/>
</dbReference>
<sequence length="535" mass="54936">MGRHRPKRLMSASVLGTLGAIVLITALAVAATVYARRGTPTGTADGGCATDVRVVAAASFAPVIEYLKPALQAGDDCLDVTLDVVDGRAAPSRAAQLGADVWIPDDASWTAAAGRLQLAPKGTLGSGTVIATSPIFMVTDADTAGRVRTAGGSWLGLAGLVGDPAGVKLAVRDPAGSGEGLVAAGAIGEGVWVAQGMDASSLALSRALPHTRTVAGDKPALPTQSGEVGLVAEYALLGEAGLPAGMTYLTGADRSAVLRYAFLPTNAAMDNQAAVTRLLDALRGTRADEALAAAKLRRADTLPVAGAPVSPLPGLAAKPFDVLGAHHVDHVFATWYPADRRTSLLMVVDTSGSMASPAPGTNTPVIDLVRQGGRSLGTLLPDDARVGLWEFGAAHRVVLQPAPLTPDHRAAWTAAVDGLAARDTGTGLYDTILAAYTTARDSYVDGMPNQVFVFTDGRDETPVDAPQLATALAAARDPKRPVQLSIVSYGREKDRAALETVVKAVDGYVETPETVDEVGAVFIHVAAGGLHEHES</sequence>
<dbReference type="InterPro" id="IPR002035">
    <property type="entry name" value="VWF_A"/>
</dbReference>
<dbReference type="Pfam" id="PF13531">
    <property type="entry name" value="SBP_bac_11"/>
    <property type="match status" value="1"/>
</dbReference>
<evidence type="ECO:0000313" key="3">
    <source>
        <dbReference type="Proteomes" id="UP000612585"/>
    </source>
</evidence>
<dbReference type="Proteomes" id="UP000612585">
    <property type="component" value="Unassembled WGS sequence"/>
</dbReference>
<dbReference type="Gene3D" id="3.40.50.410">
    <property type="entry name" value="von Willebrand factor, type A domain"/>
    <property type="match status" value="1"/>
</dbReference>
<keyword evidence="3" id="KW-1185">Reference proteome</keyword>
<evidence type="ECO:0000313" key="2">
    <source>
        <dbReference type="EMBL" id="GIJ58184.1"/>
    </source>
</evidence>
<dbReference type="PROSITE" id="PS50234">
    <property type="entry name" value="VWFA"/>
    <property type="match status" value="1"/>
</dbReference>
<dbReference type="EMBL" id="BOPG01000034">
    <property type="protein sequence ID" value="GIJ58184.1"/>
    <property type="molecule type" value="Genomic_DNA"/>
</dbReference>
<proteinExistence type="predicted"/>
<dbReference type="InterPro" id="IPR036465">
    <property type="entry name" value="vWFA_dom_sf"/>
</dbReference>
<comment type="caution">
    <text evidence="2">The sequence shown here is derived from an EMBL/GenBank/DDBJ whole genome shotgun (WGS) entry which is preliminary data.</text>
</comment>
<feature type="domain" description="VWFA" evidence="1">
    <location>
        <begin position="343"/>
        <end position="525"/>
    </location>
</feature>
<dbReference type="SUPFAM" id="SSF53300">
    <property type="entry name" value="vWA-like"/>
    <property type="match status" value="1"/>
</dbReference>
<dbReference type="Pfam" id="PF13519">
    <property type="entry name" value="VWA_2"/>
    <property type="match status" value="1"/>
</dbReference>
<name>A0A8J3Z6A1_9ACTN</name>
<accession>A0A8J3Z6A1</accession>
<organism evidence="2 3">
    <name type="scientific">Virgisporangium aurantiacum</name>
    <dbReference type="NCBI Taxonomy" id="175570"/>
    <lineage>
        <taxon>Bacteria</taxon>
        <taxon>Bacillati</taxon>
        <taxon>Actinomycetota</taxon>
        <taxon>Actinomycetes</taxon>
        <taxon>Micromonosporales</taxon>
        <taxon>Micromonosporaceae</taxon>
        <taxon>Virgisporangium</taxon>
    </lineage>
</organism>
<dbReference type="SUPFAM" id="SSF53850">
    <property type="entry name" value="Periplasmic binding protein-like II"/>
    <property type="match status" value="1"/>
</dbReference>
<dbReference type="AlphaFoldDB" id="A0A8J3Z6A1"/>